<comment type="caution">
    <text evidence="2">The sequence shown here is derived from an EMBL/GenBank/DDBJ whole genome shotgun (WGS) entry which is preliminary data.</text>
</comment>
<protein>
    <recommendedName>
        <fullName evidence="4">DUF304 domain-containing protein</fullName>
    </recommendedName>
</protein>
<keyword evidence="3" id="KW-1185">Reference proteome</keyword>
<dbReference type="Proteomes" id="UP001476807">
    <property type="component" value="Unassembled WGS sequence"/>
</dbReference>
<organism evidence="2 3">
    <name type="scientific">Pontibacter populi</name>
    <dbReference type="NCBI Taxonomy" id="890055"/>
    <lineage>
        <taxon>Bacteria</taxon>
        <taxon>Pseudomonadati</taxon>
        <taxon>Bacteroidota</taxon>
        <taxon>Cytophagia</taxon>
        <taxon>Cytophagales</taxon>
        <taxon>Hymenobacteraceae</taxon>
        <taxon>Pontibacter</taxon>
    </lineage>
</organism>
<keyword evidence="1" id="KW-0812">Transmembrane</keyword>
<evidence type="ECO:0000256" key="1">
    <source>
        <dbReference type="SAM" id="Phobius"/>
    </source>
</evidence>
<evidence type="ECO:0000313" key="3">
    <source>
        <dbReference type="Proteomes" id="UP001476807"/>
    </source>
</evidence>
<sequence>MAASGSSSARSSLFIQLSPSRSAKLSFSIQLLLTLLWVVWAAMLAFSDRSAGDSYLFYAFFGLAMAFLVYVILQNTSIFGFQSYIEVTPEYIVRKHGVFRPKHLVAIPEIKAVHISPLALRVTEKNDTQTYFDLKQVRKRRDKEKIKGKVRDLGTQHGFEVTEASNN</sequence>
<reference evidence="2 3" key="1">
    <citation type="submission" date="2024-06" db="EMBL/GenBank/DDBJ databases">
        <title>Pontibacter populi HYL7-15.</title>
        <authorList>
            <person name="Kim M.K."/>
        </authorList>
    </citation>
    <scope>NUCLEOTIDE SEQUENCE [LARGE SCALE GENOMIC DNA]</scope>
    <source>
        <strain evidence="2 3">HYL7-15</strain>
    </source>
</reference>
<name>A0ABV1RNU8_9BACT</name>
<dbReference type="EMBL" id="JBEOKT010000001">
    <property type="protein sequence ID" value="MER2996059.1"/>
    <property type="molecule type" value="Genomic_DNA"/>
</dbReference>
<dbReference type="RefSeq" id="WP_350410147.1">
    <property type="nucleotide sequence ID" value="NZ_JBEOKT010000001.1"/>
</dbReference>
<feature type="transmembrane region" description="Helical" evidence="1">
    <location>
        <begin position="55"/>
        <end position="73"/>
    </location>
</feature>
<feature type="transmembrane region" description="Helical" evidence="1">
    <location>
        <begin position="25"/>
        <end position="43"/>
    </location>
</feature>
<proteinExistence type="predicted"/>
<gene>
    <name evidence="2" type="ORF">ABS362_00795</name>
</gene>
<accession>A0ABV1RNU8</accession>
<evidence type="ECO:0008006" key="4">
    <source>
        <dbReference type="Google" id="ProtNLM"/>
    </source>
</evidence>
<keyword evidence="1" id="KW-1133">Transmembrane helix</keyword>
<keyword evidence="1" id="KW-0472">Membrane</keyword>
<evidence type="ECO:0000313" key="2">
    <source>
        <dbReference type="EMBL" id="MER2996059.1"/>
    </source>
</evidence>